<comment type="caution">
    <text evidence="1">The sequence shown here is derived from an EMBL/GenBank/DDBJ whole genome shotgun (WGS) entry which is preliminary data.</text>
</comment>
<keyword evidence="2" id="KW-1185">Reference proteome</keyword>
<protein>
    <submittedName>
        <fullName evidence="1">Uncharacterized protein</fullName>
    </submittedName>
</protein>
<accession>A0ABT7E2K6</accession>
<gene>
    <name evidence="1" type="ORF">PZA18_20775</name>
</gene>
<evidence type="ECO:0000313" key="2">
    <source>
        <dbReference type="Proteomes" id="UP001172778"/>
    </source>
</evidence>
<dbReference type="Proteomes" id="UP001172778">
    <property type="component" value="Unassembled WGS sequence"/>
</dbReference>
<name>A0ABT7E2K6_9NEIS</name>
<dbReference type="RefSeq" id="WP_284102798.1">
    <property type="nucleotide sequence ID" value="NZ_JARRAF010000039.1"/>
</dbReference>
<proteinExistence type="predicted"/>
<sequence>MRADVGLPQGWLDEVPGVVSSAEFAIHLTEIPKALKGKGGARRAVEVCLQAYDALLERAKWLVAEVRPVLQVETPFLLYVTAPRERSHAFKFRWRRQAANQYVDWSTVLGYPLLSLTLSERLKALRSRLEELQSWQRIVLAIRTEAEFLRQRGRGLVAVRQHALRPRRIGQ</sequence>
<reference evidence="1" key="1">
    <citation type="submission" date="2023-03" db="EMBL/GenBank/DDBJ databases">
        <title>Chitinimonas shenzhenensis gen. nov., sp. nov., a novel member of family Burkholderiaceae isolated from activated sludge collected in Shen Zhen, China.</title>
        <authorList>
            <person name="Wang X."/>
        </authorList>
    </citation>
    <scope>NUCLEOTIDE SEQUENCE</scope>
    <source>
        <strain evidence="1">DQS-5</strain>
    </source>
</reference>
<dbReference type="EMBL" id="JARRAF010000039">
    <property type="protein sequence ID" value="MDK2126479.1"/>
    <property type="molecule type" value="Genomic_DNA"/>
</dbReference>
<evidence type="ECO:0000313" key="1">
    <source>
        <dbReference type="EMBL" id="MDK2126479.1"/>
    </source>
</evidence>
<organism evidence="1 2">
    <name type="scientific">Parachitinimonas caeni</name>
    <dbReference type="NCBI Taxonomy" id="3031301"/>
    <lineage>
        <taxon>Bacteria</taxon>
        <taxon>Pseudomonadati</taxon>
        <taxon>Pseudomonadota</taxon>
        <taxon>Betaproteobacteria</taxon>
        <taxon>Neisseriales</taxon>
        <taxon>Chitinibacteraceae</taxon>
        <taxon>Parachitinimonas</taxon>
    </lineage>
</organism>